<dbReference type="Pfam" id="PF18267">
    <property type="entry name" value="Rubredoxin_C"/>
    <property type="match status" value="1"/>
</dbReference>
<dbReference type="Pfam" id="PF07992">
    <property type="entry name" value="Pyr_redox_2"/>
    <property type="match status" value="1"/>
</dbReference>
<dbReference type="eggNOG" id="COG1251">
    <property type="taxonomic scope" value="Bacteria"/>
</dbReference>
<feature type="transmembrane region" description="Helical" evidence="5">
    <location>
        <begin position="599"/>
        <end position="617"/>
    </location>
</feature>
<accession>A0A095SPX2</accession>
<dbReference type="EMBL" id="ARXV01000001">
    <property type="protein sequence ID" value="KGD66706.1"/>
    <property type="molecule type" value="Genomic_DNA"/>
</dbReference>
<keyword evidence="10" id="KW-1185">Reference proteome</keyword>
<evidence type="ECO:0000259" key="6">
    <source>
        <dbReference type="Pfam" id="PF04324"/>
    </source>
</evidence>
<dbReference type="PATRIC" id="fig|1177154.3.peg.378"/>
<dbReference type="PANTHER" id="PTHR43429:SF3">
    <property type="entry name" value="NITRITE REDUCTASE [NAD(P)H]"/>
    <property type="match status" value="1"/>
</dbReference>
<dbReference type="GO" id="GO:0016491">
    <property type="term" value="F:oxidoreductase activity"/>
    <property type="evidence" value="ECO:0007669"/>
    <property type="project" value="InterPro"/>
</dbReference>
<comment type="caution">
    <text evidence="9">The sequence shown here is derived from an EMBL/GenBank/DDBJ whole genome shotgun (WGS) entry which is preliminary data.</text>
</comment>
<evidence type="ECO:0000313" key="9">
    <source>
        <dbReference type="EMBL" id="KGD66706.1"/>
    </source>
</evidence>
<evidence type="ECO:0000313" key="10">
    <source>
        <dbReference type="Proteomes" id="UP000029444"/>
    </source>
</evidence>
<comment type="similarity">
    <text evidence="2">Belongs to the FAD-dependent oxidoreductase family.</text>
</comment>
<evidence type="ECO:0000256" key="5">
    <source>
        <dbReference type="SAM" id="Phobius"/>
    </source>
</evidence>
<dbReference type="Gene3D" id="1.10.10.1100">
    <property type="entry name" value="BFD-like [2Fe-2S]-binding domain"/>
    <property type="match status" value="1"/>
</dbReference>
<dbReference type="SUPFAM" id="SSF51905">
    <property type="entry name" value="FAD/NAD(P)-binding domain"/>
    <property type="match status" value="1"/>
</dbReference>
<reference evidence="9 10" key="1">
    <citation type="submission" date="2012-09" db="EMBL/GenBank/DDBJ databases">
        <title>Genome Sequence of alkane-degrading Bacterium Alcanivorax sp. 19-m-6.</title>
        <authorList>
            <person name="Lai Q."/>
            <person name="Shao Z."/>
        </authorList>
    </citation>
    <scope>NUCLEOTIDE SEQUENCE [LARGE SCALE GENOMIC DNA]</scope>
    <source>
        <strain evidence="9 10">19-m-6</strain>
    </source>
</reference>
<feature type="transmembrane region" description="Helical" evidence="5">
    <location>
        <begin position="493"/>
        <end position="510"/>
    </location>
</feature>
<keyword evidence="3" id="KW-0285">Flavoprotein</keyword>
<dbReference type="AlphaFoldDB" id="A0A095SPX2"/>
<keyword evidence="5" id="KW-0812">Transmembrane</keyword>
<evidence type="ECO:0000259" key="8">
    <source>
        <dbReference type="Pfam" id="PF18267"/>
    </source>
</evidence>
<dbReference type="PRINTS" id="PR00411">
    <property type="entry name" value="PNDRDTASEI"/>
</dbReference>
<feature type="domain" description="NADH-rubredoxin oxidoreductase C-terminal" evidence="8">
    <location>
        <begin position="328"/>
        <end position="397"/>
    </location>
</feature>
<dbReference type="Gene3D" id="3.50.50.60">
    <property type="entry name" value="FAD/NAD(P)-binding domain"/>
    <property type="match status" value="2"/>
</dbReference>
<evidence type="ECO:0000256" key="1">
    <source>
        <dbReference type="ARBA" id="ARBA00001974"/>
    </source>
</evidence>
<evidence type="ECO:0000256" key="2">
    <source>
        <dbReference type="ARBA" id="ARBA00006442"/>
    </source>
</evidence>
<dbReference type="Proteomes" id="UP000029444">
    <property type="component" value="Unassembled WGS sequence"/>
</dbReference>
<sequence length="659" mass="71041">MEARRYQPQPRVPDAEAAQPIIIVGNGPAGMQCLVELRRRGVTAAVKLFGAERWAPYDRVKLSTFLSGSTGFDDLTNLPAELDDSVEHLVGRPITVINPARRWVEDCLGQRHHYSALVLALGSDAHIPSIPGTTLSGVLRFRDMADAQALMARRLRSTHTVVIGGGLLGIEAAHGLCRFGTKVTLIQHADRLMNRQLDSEAASIVADNLRDAGVDVRLTTSVRRIEGSERVESVVLADGSELPCDTVVFATGIAPRTELARKAGLKVASGIRVDASMQTSDPHIYAVGECAQFQDQVCGLVMPALQQARVAAGCLAGGSDSYTPVADSTWLKVLSLEVFSAGHFTDEERGLVHRTLVYRNKPEGIYRALMLRTGRLVGVVSVGAWPERQQILNRITDGRRLMPWELLRFRFTGELSEGGAGQVSEWPAATVICQCKGLTRGQLQDVVGEGCDTATLKSASGAGTVCGGCEPLLESLCTGGAAAARKVPGGTPLAIVSAITACLMALAFWLPSPAPASSVQDISLFEQFSRNGEWRQWSGYGVLAASALLLLMSLKKRFPKVPMGGFSGWRIAHAVLGLVGLLLLYWHTGFSLGENLNRWLMLSFIGTAMIGISAALLTRLQASMNGVGWLRQGSTWLHILVCWPLPALLIFHIVSAYYF</sequence>
<dbReference type="InterPro" id="IPR041575">
    <property type="entry name" value="Rubredoxin_C"/>
</dbReference>
<feature type="transmembrane region" description="Helical" evidence="5">
    <location>
        <begin position="637"/>
        <end position="658"/>
    </location>
</feature>
<dbReference type="InterPro" id="IPR016156">
    <property type="entry name" value="FAD/NAD-linked_Rdtase_dimer_sf"/>
</dbReference>
<feature type="transmembrane region" description="Helical" evidence="5">
    <location>
        <begin position="537"/>
        <end position="554"/>
    </location>
</feature>
<proteinExistence type="inferred from homology"/>
<organism evidence="9 10">
    <name type="scientific">Alcanivorax nanhaiticus</name>
    <dbReference type="NCBI Taxonomy" id="1177154"/>
    <lineage>
        <taxon>Bacteria</taxon>
        <taxon>Pseudomonadati</taxon>
        <taxon>Pseudomonadota</taxon>
        <taxon>Gammaproteobacteria</taxon>
        <taxon>Oceanospirillales</taxon>
        <taxon>Alcanivoracaceae</taxon>
        <taxon>Alcanivorax</taxon>
    </lineage>
</organism>
<dbReference type="InterPro" id="IPR036188">
    <property type="entry name" value="FAD/NAD-bd_sf"/>
</dbReference>
<dbReference type="STRING" id="1177154.Y5S_00373"/>
<dbReference type="Gene3D" id="3.30.390.30">
    <property type="match status" value="1"/>
</dbReference>
<gene>
    <name evidence="9" type="ORF">Y5S_00373</name>
</gene>
<evidence type="ECO:0000259" key="7">
    <source>
        <dbReference type="Pfam" id="PF07992"/>
    </source>
</evidence>
<dbReference type="InterPro" id="IPR050260">
    <property type="entry name" value="FAD-bd_OxRdtase"/>
</dbReference>
<evidence type="ECO:0000256" key="4">
    <source>
        <dbReference type="ARBA" id="ARBA00022827"/>
    </source>
</evidence>
<comment type="cofactor">
    <cofactor evidence="1">
        <name>FAD</name>
        <dbReference type="ChEBI" id="CHEBI:57692"/>
    </cofactor>
</comment>
<evidence type="ECO:0000256" key="3">
    <source>
        <dbReference type="ARBA" id="ARBA00022630"/>
    </source>
</evidence>
<dbReference type="InterPro" id="IPR023753">
    <property type="entry name" value="FAD/NAD-binding_dom"/>
</dbReference>
<dbReference type="Pfam" id="PF04324">
    <property type="entry name" value="Fer2_BFD"/>
    <property type="match status" value="1"/>
</dbReference>
<dbReference type="PANTHER" id="PTHR43429">
    <property type="entry name" value="PYRIDINE NUCLEOTIDE-DISULFIDE OXIDOREDUCTASE DOMAIN-CONTAINING"/>
    <property type="match status" value="1"/>
</dbReference>
<dbReference type="InterPro" id="IPR041854">
    <property type="entry name" value="BFD-like_2Fe2S-bd_dom_sf"/>
</dbReference>
<name>A0A095SPX2_9GAMM</name>
<keyword evidence="5" id="KW-0472">Membrane</keyword>
<dbReference type="InterPro" id="IPR007419">
    <property type="entry name" value="BFD-like_2Fe2S-bd_dom"/>
</dbReference>
<dbReference type="PRINTS" id="PR00368">
    <property type="entry name" value="FADPNR"/>
</dbReference>
<dbReference type="RefSeq" id="WP_052041325.1">
    <property type="nucleotide sequence ID" value="NZ_ARXV01000001.1"/>
</dbReference>
<dbReference type="OrthoDB" id="9768666at2"/>
<protein>
    <submittedName>
        <fullName evidence="9">Nitrite reductase</fullName>
    </submittedName>
</protein>
<feature type="transmembrane region" description="Helical" evidence="5">
    <location>
        <begin position="566"/>
        <end position="587"/>
    </location>
</feature>
<keyword evidence="4" id="KW-0274">FAD</keyword>
<feature type="domain" description="BFD-like [2Fe-2S]-binding" evidence="6">
    <location>
        <begin position="431"/>
        <end position="475"/>
    </location>
</feature>
<keyword evidence="5" id="KW-1133">Transmembrane helix</keyword>
<feature type="domain" description="FAD/NAD(P)-binding" evidence="7">
    <location>
        <begin position="21"/>
        <end position="308"/>
    </location>
</feature>